<dbReference type="AlphaFoldDB" id="A0A955LHJ6"/>
<organism evidence="1 2">
    <name type="scientific">candidate division WWE3 bacterium</name>
    <dbReference type="NCBI Taxonomy" id="2053526"/>
    <lineage>
        <taxon>Bacteria</taxon>
        <taxon>Katanobacteria</taxon>
    </lineage>
</organism>
<comment type="caution">
    <text evidence="1">The sequence shown here is derived from an EMBL/GenBank/DDBJ whole genome shotgun (WGS) entry which is preliminary data.</text>
</comment>
<sequence>YTWSVNAIATPEGAVISYDPAPNGDWSEATAYDVTVTAEWFDADGNLIHTESKVVHVEQPEICVQPETGECTRMSVDGNVVTLSLAGDLSQVERVEVQDENGNVWSAGPAASVTLTIPGAEDKTLSTYFVMKDGGGRVGQDLCTNEPTTTSSCIPDGFAPVRITVFHNGSPIEHQIVQLIVENGGTYEGESLHDGKIQFNVRQSDWQKNSHLLWVRDNRPDQEPITWTDITYNYVETSLFGFWECALAEGEVHLGIPDTPQDGGDNDSGCAGDCPEVPVCENEWLKTVDEPTISVTLYGDWRGPRYYLLANFDMGHKSMNTGINNEYWVLYGLTEAEVDDIIADFPEEDVRISYNGNQCSTCVLDWGTKHTDEGDWIFMSYGIYTQNLKHILMVQMGYDGAEANLIAAEIMTQFMSGKNGNGDQGWFNLNSLEWGNPFQS</sequence>
<feature type="non-terminal residue" evidence="1">
    <location>
        <position position="1"/>
    </location>
</feature>
<reference evidence="1" key="2">
    <citation type="journal article" date="2021" name="Microbiome">
        <title>Successional dynamics and alternative stable states in a saline activated sludge microbial community over 9 years.</title>
        <authorList>
            <person name="Wang Y."/>
            <person name="Ye J."/>
            <person name="Ju F."/>
            <person name="Liu L."/>
            <person name="Boyd J.A."/>
            <person name="Deng Y."/>
            <person name="Parks D.H."/>
            <person name="Jiang X."/>
            <person name="Yin X."/>
            <person name="Woodcroft B.J."/>
            <person name="Tyson G.W."/>
            <person name="Hugenholtz P."/>
            <person name="Polz M.F."/>
            <person name="Zhang T."/>
        </authorList>
    </citation>
    <scope>NUCLEOTIDE SEQUENCE</scope>
    <source>
        <strain evidence="1">HKST-UBA01</strain>
    </source>
</reference>
<accession>A0A955LHJ6</accession>
<dbReference type="Proteomes" id="UP000701698">
    <property type="component" value="Unassembled WGS sequence"/>
</dbReference>
<name>A0A955LHJ6_UNCKA</name>
<evidence type="ECO:0000313" key="2">
    <source>
        <dbReference type="Proteomes" id="UP000701698"/>
    </source>
</evidence>
<gene>
    <name evidence="1" type="ORF">KC571_03485</name>
</gene>
<evidence type="ECO:0000313" key="1">
    <source>
        <dbReference type="EMBL" id="MCA9390442.1"/>
    </source>
</evidence>
<dbReference type="EMBL" id="JAGQKX010000097">
    <property type="protein sequence ID" value="MCA9390442.1"/>
    <property type="molecule type" value="Genomic_DNA"/>
</dbReference>
<proteinExistence type="predicted"/>
<protein>
    <submittedName>
        <fullName evidence="1">Uncharacterized protein</fullName>
    </submittedName>
</protein>
<reference evidence="1" key="1">
    <citation type="submission" date="2020-04" db="EMBL/GenBank/DDBJ databases">
        <authorList>
            <person name="Zhang T."/>
        </authorList>
    </citation>
    <scope>NUCLEOTIDE SEQUENCE</scope>
    <source>
        <strain evidence="1">HKST-UBA01</strain>
    </source>
</reference>